<evidence type="ECO:0000313" key="8">
    <source>
        <dbReference type="Proteomes" id="UP000236728"/>
    </source>
</evidence>
<feature type="transmembrane region" description="Helical" evidence="6">
    <location>
        <begin position="308"/>
        <end position="329"/>
    </location>
</feature>
<reference evidence="7 8" key="1">
    <citation type="submission" date="2016-10" db="EMBL/GenBank/DDBJ databases">
        <authorList>
            <person name="de Groot N.N."/>
        </authorList>
    </citation>
    <scope>NUCLEOTIDE SEQUENCE [LARGE SCALE GENOMIC DNA]</scope>
    <source>
        <strain evidence="7 8">DSM 22489</strain>
    </source>
</reference>
<dbReference type="AlphaFoldDB" id="A0A1H5UPI6"/>
<organism evidence="7 8">
    <name type="scientific">Bryocella elongata</name>
    <dbReference type="NCBI Taxonomy" id="863522"/>
    <lineage>
        <taxon>Bacteria</taxon>
        <taxon>Pseudomonadati</taxon>
        <taxon>Acidobacteriota</taxon>
        <taxon>Terriglobia</taxon>
        <taxon>Terriglobales</taxon>
        <taxon>Acidobacteriaceae</taxon>
        <taxon>Bryocella</taxon>
    </lineage>
</organism>
<comment type="subcellular location">
    <subcellularLocation>
        <location evidence="1">Membrane</location>
        <topology evidence="1">Multi-pass membrane protein</topology>
    </subcellularLocation>
</comment>
<sequence length="330" mass="35050">MYQPETYGLALLFMILSMLCWGSWANSMKLCPGYRFQLFYWDYVIGLIAGAILWGSTLGSLGTVGRSFYADVAHTGTSAILLALAGGAIFNIANLLLVAAIDIAGLAVAFPIGIGLALVVGAISSYVISPKGNPFLLFGGIALVVAAIVFDAVAYRLRETERTAMSRRGIVISLIAGLLMGTFYPFVSKAMTGQGGPGPYSVLFFFALGVAICAVPVNYIFMRFPLDGDKPASMRVYWEAPGRWHVWGVVGGAIWGTGAMANFVASQAHIVGPAVSYSIGQGATMISACWGVFVWHEFSAAPARSKASLKWMFLFFLGGLTAIACAPIFS</sequence>
<gene>
    <name evidence="7" type="ORF">SAMN05421819_1122</name>
</gene>
<evidence type="ECO:0000313" key="7">
    <source>
        <dbReference type="EMBL" id="SEF76936.1"/>
    </source>
</evidence>
<feature type="transmembrane region" description="Helical" evidence="6">
    <location>
        <begin position="108"/>
        <end position="129"/>
    </location>
</feature>
<evidence type="ECO:0000256" key="5">
    <source>
        <dbReference type="ARBA" id="ARBA00023136"/>
    </source>
</evidence>
<evidence type="ECO:0000256" key="6">
    <source>
        <dbReference type="SAM" id="Phobius"/>
    </source>
</evidence>
<keyword evidence="5 6" id="KW-0472">Membrane</keyword>
<feature type="transmembrane region" description="Helical" evidence="6">
    <location>
        <begin position="79"/>
        <end position="101"/>
    </location>
</feature>
<dbReference type="GO" id="GO:0016020">
    <property type="term" value="C:membrane"/>
    <property type="evidence" value="ECO:0007669"/>
    <property type="project" value="UniProtKB-SubCell"/>
</dbReference>
<feature type="transmembrane region" description="Helical" evidence="6">
    <location>
        <begin position="199"/>
        <end position="221"/>
    </location>
</feature>
<feature type="transmembrane region" description="Helical" evidence="6">
    <location>
        <begin position="38"/>
        <end position="59"/>
    </location>
</feature>
<proteinExistence type="inferred from homology"/>
<dbReference type="InterPro" id="IPR010651">
    <property type="entry name" value="Sugar_transport"/>
</dbReference>
<keyword evidence="8" id="KW-1185">Reference proteome</keyword>
<dbReference type="RefSeq" id="WP_103931943.1">
    <property type="nucleotide sequence ID" value="NZ_FNVA01000001.1"/>
</dbReference>
<dbReference type="PANTHER" id="PTHR16119:SF17">
    <property type="entry name" value="TRANSMEMBRANE PROTEIN 144"/>
    <property type="match status" value="1"/>
</dbReference>
<dbReference type="PANTHER" id="PTHR16119">
    <property type="entry name" value="TRANSMEMBRANE PROTEIN 144"/>
    <property type="match status" value="1"/>
</dbReference>
<comment type="similarity">
    <text evidence="2">Belongs to the GRP transporter (TC 2.A.7.5) family.</text>
</comment>
<keyword evidence="4 6" id="KW-1133">Transmembrane helix</keyword>
<dbReference type="EMBL" id="FNVA01000001">
    <property type="protein sequence ID" value="SEF76936.1"/>
    <property type="molecule type" value="Genomic_DNA"/>
</dbReference>
<feature type="transmembrane region" description="Helical" evidence="6">
    <location>
        <begin position="242"/>
        <end position="265"/>
    </location>
</feature>
<evidence type="ECO:0000256" key="2">
    <source>
        <dbReference type="ARBA" id="ARBA00006117"/>
    </source>
</evidence>
<dbReference type="Proteomes" id="UP000236728">
    <property type="component" value="Unassembled WGS sequence"/>
</dbReference>
<evidence type="ECO:0000256" key="4">
    <source>
        <dbReference type="ARBA" id="ARBA00022989"/>
    </source>
</evidence>
<accession>A0A1H5UPI6</accession>
<feature type="transmembrane region" description="Helical" evidence="6">
    <location>
        <begin position="6"/>
        <end position="26"/>
    </location>
</feature>
<feature type="transmembrane region" description="Helical" evidence="6">
    <location>
        <begin position="135"/>
        <end position="157"/>
    </location>
</feature>
<dbReference type="Pfam" id="PF06800">
    <property type="entry name" value="Sugar_transport"/>
    <property type="match status" value="1"/>
</dbReference>
<evidence type="ECO:0000256" key="3">
    <source>
        <dbReference type="ARBA" id="ARBA00022692"/>
    </source>
</evidence>
<dbReference type="OrthoDB" id="110585at2"/>
<feature type="transmembrane region" description="Helical" evidence="6">
    <location>
        <begin position="277"/>
        <end position="296"/>
    </location>
</feature>
<protein>
    <submittedName>
        <fullName evidence="7">Glucose uptake protein</fullName>
    </submittedName>
</protein>
<evidence type="ECO:0000256" key="1">
    <source>
        <dbReference type="ARBA" id="ARBA00004141"/>
    </source>
</evidence>
<dbReference type="GO" id="GO:0015144">
    <property type="term" value="F:carbohydrate transmembrane transporter activity"/>
    <property type="evidence" value="ECO:0007669"/>
    <property type="project" value="InterPro"/>
</dbReference>
<keyword evidence="3 6" id="KW-0812">Transmembrane</keyword>
<feature type="transmembrane region" description="Helical" evidence="6">
    <location>
        <begin position="169"/>
        <end position="187"/>
    </location>
</feature>
<name>A0A1H5UPI6_9BACT</name>